<dbReference type="GO" id="GO:0007017">
    <property type="term" value="P:microtubule-based process"/>
    <property type="evidence" value="ECO:0007669"/>
    <property type="project" value="InterPro"/>
</dbReference>
<protein>
    <submittedName>
        <fullName evidence="7">Beta tubulin</fullName>
    </submittedName>
</protein>
<dbReference type="AlphaFoldDB" id="A0A078BEC0"/>
<gene>
    <name evidence="7" type="primary">Contig10405.g11093</name>
    <name evidence="7" type="ORF">STYLEM_21034</name>
</gene>
<evidence type="ECO:0000313" key="7">
    <source>
        <dbReference type="EMBL" id="CDW91873.1"/>
    </source>
</evidence>
<name>A0A078BEC0_STYLE</name>
<dbReference type="InterPro" id="IPR036525">
    <property type="entry name" value="Tubulin/FtsZ_GTPase_sf"/>
</dbReference>
<dbReference type="SUPFAM" id="SSF55307">
    <property type="entry name" value="Tubulin C-terminal domain-like"/>
    <property type="match status" value="1"/>
</dbReference>
<dbReference type="PANTHER" id="PTHR11588">
    <property type="entry name" value="TUBULIN"/>
    <property type="match status" value="1"/>
</dbReference>
<sequence length="404" mass="46992">MKEIINIGIGNYGIQLVNEFLEELCLDHDIGLDGVKKVASEKDQQLDYPNIYFEELSCGRFLSRSLMIDTDCTKIENIRCGKTRYLQSIDNYLCLKQGGAGNYAKARNAYEDGLKDSFKDKLRKLVEGCDKFQAFQLQYATGGGTGSGLGNIQSTFKRKIIRKKSGNIQYSPLHQLTNRMCKLNCIFRQSYPIRSLLKKSSNIPKPNIEDLNYLMTQYMATMISTLRFPSQQINDFRKIGTSTIPFPRMHFLTPSMANLAPRFIEEYEKDDMITKDVCFRLFDSRNTLLDIDYSQGRFYSYTAIFRGLNYSSVDLFQVLQQIRNLIAAILRNGCLIIILLALSLEIQSIYLKIKAFYWEIKQLFLKYFRNQEQISPIQLDEKHINIILLNKEWMRWNLQKQKVI</sequence>
<dbReference type="Gene3D" id="3.40.50.1440">
    <property type="entry name" value="Tubulin/FtsZ, GTPase domain"/>
    <property type="match status" value="1"/>
</dbReference>
<evidence type="ECO:0000256" key="5">
    <source>
        <dbReference type="RuleBase" id="RU000352"/>
    </source>
</evidence>
<evidence type="ECO:0000256" key="3">
    <source>
        <dbReference type="ARBA" id="ARBA00022741"/>
    </source>
</evidence>
<evidence type="ECO:0000256" key="2">
    <source>
        <dbReference type="ARBA" id="ARBA00022701"/>
    </source>
</evidence>
<reference evidence="7 8" key="1">
    <citation type="submission" date="2014-06" db="EMBL/GenBank/DDBJ databases">
        <authorList>
            <person name="Swart Estienne"/>
        </authorList>
    </citation>
    <scope>NUCLEOTIDE SEQUENCE [LARGE SCALE GENOMIC DNA]</scope>
    <source>
        <strain evidence="7 8">130c</strain>
    </source>
</reference>
<keyword evidence="3 5" id="KW-0547">Nucleotide-binding</keyword>
<dbReference type="InterPro" id="IPR017975">
    <property type="entry name" value="Tubulin_CS"/>
</dbReference>
<dbReference type="Gene3D" id="3.30.1330.20">
    <property type="entry name" value="Tubulin/FtsZ, C-terminal domain"/>
    <property type="match status" value="1"/>
</dbReference>
<dbReference type="InParanoid" id="A0A078BEC0"/>
<dbReference type="PROSITE" id="PS00227">
    <property type="entry name" value="TUBULIN"/>
    <property type="match status" value="1"/>
</dbReference>
<keyword evidence="8" id="KW-1185">Reference proteome</keyword>
<dbReference type="EMBL" id="CCKQ01019840">
    <property type="protein sequence ID" value="CDW91873.1"/>
    <property type="molecule type" value="Genomic_DNA"/>
</dbReference>
<evidence type="ECO:0000256" key="4">
    <source>
        <dbReference type="ARBA" id="ARBA00023134"/>
    </source>
</evidence>
<dbReference type="GO" id="GO:0005874">
    <property type="term" value="C:microtubule"/>
    <property type="evidence" value="ECO:0007669"/>
    <property type="project" value="UniProtKB-KW"/>
</dbReference>
<dbReference type="InterPro" id="IPR037103">
    <property type="entry name" value="Tubulin/FtsZ-like_C"/>
</dbReference>
<dbReference type="InterPro" id="IPR008280">
    <property type="entry name" value="Tub_FtsZ_C"/>
</dbReference>
<dbReference type="InterPro" id="IPR000217">
    <property type="entry name" value="Tubulin"/>
</dbReference>
<accession>A0A078BEC0</accession>
<feature type="domain" description="Tubulin/FtsZ GTPase" evidence="6">
    <location>
        <begin position="3"/>
        <end position="152"/>
    </location>
</feature>
<organism evidence="7 8">
    <name type="scientific">Stylonychia lemnae</name>
    <name type="common">Ciliate</name>
    <dbReference type="NCBI Taxonomy" id="5949"/>
    <lineage>
        <taxon>Eukaryota</taxon>
        <taxon>Sar</taxon>
        <taxon>Alveolata</taxon>
        <taxon>Ciliophora</taxon>
        <taxon>Intramacronucleata</taxon>
        <taxon>Spirotrichea</taxon>
        <taxon>Stichotrichia</taxon>
        <taxon>Sporadotrichida</taxon>
        <taxon>Oxytrichidae</taxon>
        <taxon>Stylonychinae</taxon>
        <taxon>Stylonychia</taxon>
    </lineage>
</organism>
<dbReference type="SUPFAM" id="SSF52490">
    <property type="entry name" value="Tubulin nucleotide-binding domain-like"/>
    <property type="match status" value="1"/>
</dbReference>
<proteinExistence type="inferred from homology"/>
<dbReference type="PRINTS" id="PR01161">
    <property type="entry name" value="TUBULIN"/>
</dbReference>
<keyword evidence="4 5" id="KW-0342">GTP-binding</keyword>
<evidence type="ECO:0000313" key="8">
    <source>
        <dbReference type="Proteomes" id="UP000039865"/>
    </source>
</evidence>
<evidence type="ECO:0000259" key="6">
    <source>
        <dbReference type="Pfam" id="PF00091"/>
    </source>
</evidence>
<dbReference type="Pfam" id="PF00091">
    <property type="entry name" value="Tubulin"/>
    <property type="match status" value="1"/>
</dbReference>
<comment type="similarity">
    <text evidence="1 5">Belongs to the tubulin family.</text>
</comment>
<dbReference type="Proteomes" id="UP000039865">
    <property type="component" value="Unassembled WGS sequence"/>
</dbReference>
<evidence type="ECO:0000256" key="1">
    <source>
        <dbReference type="ARBA" id="ARBA00009636"/>
    </source>
</evidence>
<dbReference type="GO" id="GO:0005525">
    <property type="term" value="F:GTP binding"/>
    <property type="evidence" value="ECO:0007669"/>
    <property type="project" value="UniProtKB-UniRule"/>
</dbReference>
<dbReference type="InterPro" id="IPR003008">
    <property type="entry name" value="Tubulin_FtsZ_GTPase"/>
</dbReference>
<keyword evidence="2 5" id="KW-0493">Microtubule</keyword>